<evidence type="ECO:0000313" key="2">
    <source>
        <dbReference type="Proteomes" id="UP000544222"/>
    </source>
</evidence>
<dbReference type="Proteomes" id="UP000544222">
    <property type="component" value="Unassembled WGS sequence"/>
</dbReference>
<protein>
    <submittedName>
        <fullName evidence="1">Uncharacterized protein</fullName>
    </submittedName>
</protein>
<name>A0A7W5H2C1_9PORP</name>
<gene>
    <name evidence="1" type="ORF">FHX64_002721</name>
</gene>
<dbReference type="AlphaFoldDB" id="A0A7W5H2C1"/>
<keyword evidence="2" id="KW-1185">Reference proteome</keyword>
<proteinExistence type="predicted"/>
<comment type="caution">
    <text evidence="1">The sequence shown here is derived from an EMBL/GenBank/DDBJ whole genome shotgun (WGS) entry which is preliminary data.</text>
</comment>
<sequence length="146" mass="17558">MRLLSLIIVLLLFTNHGIAKTRETRWNSYPPIVITNLHEQEVIKMPNDLHNDTIDGQVVLTFVVSFDNLKIDKIRIDRFKLCNTKTKQELYLYLNTHFDFNVHHYPTIVRKYYVLFQTYIHTLKIKRMNNSPDNKKTTYTIIKYFH</sequence>
<dbReference type="EMBL" id="JACHYB010000002">
    <property type="protein sequence ID" value="MBB3188523.1"/>
    <property type="molecule type" value="Genomic_DNA"/>
</dbReference>
<accession>A0A7W5H2C1</accession>
<organism evidence="1 2">
    <name type="scientific">Microbacter margulisiae</name>
    <dbReference type="NCBI Taxonomy" id="1350067"/>
    <lineage>
        <taxon>Bacteria</taxon>
        <taxon>Pseudomonadati</taxon>
        <taxon>Bacteroidota</taxon>
        <taxon>Bacteroidia</taxon>
        <taxon>Bacteroidales</taxon>
        <taxon>Porphyromonadaceae</taxon>
        <taxon>Microbacter</taxon>
    </lineage>
</organism>
<evidence type="ECO:0000313" key="1">
    <source>
        <dbReference type="EMBL" id="MBB3188523.1"/>
    </source>
</evidence>
<reference evidence="1 2" key="1">
    <citation type="submission" date="2020-08" db="EMBL/GenBank/DDBJ databases">
        <title>Genomic Encyclopedia of Type Strains, Phase IV (KMG-IV): sequencing the most valuable type-strain genomes for metagenomic binning, comparative biology and taxonomic classification.</title>
        <authorList>
            <person name="Goeker M."/>
        </authorList>
    </citation>
    <scope>NUCLEOTIDE SEQUENCE [LARGE SCALE GENOMIC DNA]</scope>
    <source>
        <strain evidence="1 2">DSM 27471</strain>
    </source>
</reference>